<sequence length="805" mass="86131">MDTDGNRDARGTQANAVPRPAGPPEMPAVPPRPPVAPTAPGTPPVPQRPPAARATVAEWLNTPRPAAEPGVWRFGYTPRQPDGESRRLDTTSLVGALIPLAVSLLLWTMWRQGTVPKQWLLLHWLTPTDWWYRGTVWPTDWHGYEARILYDGVFFVLIFWTAGRLGSWPKAIRFYLDRLSPARRAAVTLLAALAALGFVWPDVVPGEPWDALPVADPVLSLVTLLAGGYDIFQSEALTYGLYALITAAVLWPFARLGDWRGFARQRRAERAAEPRPAPAVPEAHWPRLREAGQYEAADLLSAEVLSGRMNDVDCARVRHAWSAARRDAGGAASFTDTVLREGAAAWTHPSGDRDLPARTAPHDLVVGQVRIGACAEAEPNPPARQGVGVALEPAALGTSLLAVGPSGAGKTRCLVRPVAESLALQALTGSCAVVVVGAAGAALGPDGAYDVVVRVGDPASVHDLDLYADATDPDEAASFLAEGLVGDLAAVDSRRAATVLAQLLGPYRAVHGRFPTVPALRELLEGVPDALDALRGALDAGEHPAMRRELEARIRQMGGAADPGPVLADRLALLDRPVFAGFFGAGGGARHFSLRAIAHHPLRVRIDLPERGHEEASRLLTRLVLAQFTTVARASGGTRGHFAGLVLDDATGALTTETVRGVQRLRSLNAGVVLTLRTLGDVPEPLHGPLLSAVGCRMAFSGVTTWDGRGFAEAWGTEWIETEEVAKHTVFADQPMTRALHALRKMVTGKAVTRDAVTVRTVERERWSASELAHSVPPGHAVLSVTHVTGEHAPPLLVDLRDNRA</sequence>
<keyword evidence="2" id="KW-1133">Transmembrane helix</keyword>
<proteinExistence type="predicted"/>
<evidence type="ECO:0000256" key="2">
    <source>
        <dbReference type="SAM" id="Phobius"/>
    </source>
</evidence>
<evidence type="ECO:0000313" key="3">
    <source>
        <dbReference type="EMBL" id="MFD0317574.1"/>
    </source>
</evidence>
<keyword evidence="2" id="KW-0472">Membrane</keyword>
<dbReference type="InterPro" id="IPR027417">
    <property type="entry name" value="P-loop_NTPase"/>
</dbReference>
<feature type="transmembrane region" description="Helical" evidence="2">
    <location>
        <begin position="148"/>
        <end position="165"/>
    </location>
</feature>
<keyword evidence="2" id="KW-0812">Transmembrane</keyword>
<name>A0ABW2WES7_9ACTN</name>
<organism evidence="3 4">
    <name type="scientific">Streptomyces flavalbus</name>
    <dbReference type="NCBI Taxonomy" id="2665155"/>
    <lineage>
        <taxon>Bacteria</taxon>
        <taxon>Bacillati</taxon>
        <taxon>Actinomycetota</taxon>
        <taxon>Actinomycetes</taxon>
        <taxon>Kitasatosporales</taxon>
        <taxon>Streptomycetaceae</taxon>
        <taxon>Streptomyces</taxon>
    </lineage>
</organism>
<feature type="transmembrane region" description="Helical" evidence="2">
    <location>
        <begin position="185"/>
        <end position="203"/>
    </location>
</feature>
<dbReference type="Proteomes" id="UP001597023">
    <property type="component" value="Unassembled WGS sequence"/>
</dbReference>
<feature type="transmembrane region" description="Helical" evidence="2">
    <location>
        <begin position="239"/>
        <end position="257"/>
    </location>
</feature>
<feature type="region of interest" description="Disordered" evidence="1">
    <location>
        <begin position="1"/>
        <end position="51"/>
    </location>
</feature>
<gene>
    <name evidence="3" type="ORF">ACFQZ6_25805</name>
</gene>
<evidence type="ECO:0000256" key="1">
    <source>
        <dbReference type="SAM" id="MobiDB-lite"/>
    </source>
</evidence>
<dbReference type="EMBL" id="JBHTEB010000001">
    <property type="protein sequence ID" value="MFD0317574.1"/>
    <property type="molecule type" value="Genomic_DNA"/>
</dbReference>
<feature type="transmembrane region" description="Helical" evidence="2">
    <location>
        <begin position="93"/>
        <end position="110"/>
    </location>
</feature>
<feature type="compositionally biased region" description="Basic and acidic residues" evidence="1">
    <location>
        <begin position="1"/>
        <end position="10"/>
    </location>
</feature>
<evidence type="ECO:0000313" key="4">
    <source>
        <dbReference type="Proteomes" id="UP001597023"/>
    </source>
</evidence>
<comment type="caution">
    <text evidence="3">The sequence shown here is derived from an EMBL/GenBank/DDBJ whole genome shotgun (WGS) entry which is preliminary data.</text>
</comment>
<dbReference type="SUPFAM" id="SSF52540">
    <property type="entry name" value="P-loop containing nucleoside triphosphate hydrolases"/>
    <property type="match status" value="1"/>
</dbReference>
<protein>
    <submittedName>
        <fullName evidence="3">ATP/GTP-binding protein</fullName>
    </submittedName>
</protein>
<accession>A0ABW2WES7</accession>
<reference evidence="4" key="1">
    <citation type="journal article" date="2019" name="Int. J. Syst. Evol. Microbiol.">
        <title>The Global Catalogue of Microorganisms (GCM) 10K type strain sequencing project: providing services to taxonomists for standard genome sequencing and annotation.</title>
        <authorList>
            <consortium name="The Broad Institute Genomics Platform"/>
            <consortium name="The Broad Institute Genome Sequencing Center for Infectious Disease"/>
            <person name="Wu L."/>
            <person name="Ma J."/>
        </authorList>
    </citation>
    <scope>NUCLEOTIDE SEQUENCE [LARGE SCALE GENOMIC DNA]</scope>
    <source>
        <strain evidence="4">CGMCC 4.7400</strain>
    </source>
</reference>
<keyword evidence="4" id="KW-1185">Reference proteome</keyword>
<dbReference type="RefSeq" id="WP_381613117.1">
    <property type="nucleotide sequence ID" value="NZ_JBHTEB010000001.1"/>
</dbReference>
<feature type="compositionally biased region" description="Pro residues" evidence="1">
    <location>
        <begin position="20"/>
        <end position="49"/>
    </location>
</feature>